<dbReference type="KEGG" id="ttf:THTE_4503"/>
<sequence length="102" mass="11604">MLKLSPPREKACDLRNALKGMGFNPEERSHHVRFLEGPFRRDVLVTSAVPRSMINSLFPGTTSVPLRILFRRDLLVRSVSSEGPACRVRRSTLDHPFRFTGD</sequence>
<reference evidence="1 2" key="1">
    <citation type="journal article" name="Front. Microbiol.">
        <title>Sugar Metabolism of the First Thermophilic Planctomycete Thermogutta terrifontis: Comparative Genomic and Transcriptomic Approaches.</title>
        <authorList>
            <person name="Elcheninov A.G."/>
            <person name="Menzel P."/>
            <person name="Gudbergsdottir S.R."/>
            <person name="Slesarev A.I."/>
            <person name="Kadnikov V.V."/>
            <person name="Krogh A."/>
            <person name="Bonch-Osmolovskaya E.A."/>
            <person name="Peng X."/>
            <person name="Kublanov I.V."/>
        </authorList>
    </citation>
    <scope>NUCLEOTIDE SEQUENCE [LARGE SCALE GENOMIC DNA]</scope>
    <source>
        <strain evidence="1 2">R1</strain>
    </source>
</reference>
<dbReference type="EMBL" id="CP018477">
    <property type="protein sequence ID" value="ASV77104.1"/>
    <property type="molecule type" value="Genomic_DNA"/>
</dbReference>
<name>A0A286RMA2_9BACT</name>
<gene>
    <name evidence="1" type="ORF">THTE_4503</name>
</gene>
<evidence type="ECO:0000313" key="1">
    <source>
        <dbReference type="EMBL" id="ASV77104.1"/>
    </source>
</evidence>
<dbReference type="Proteomes" id="UP000215086">
    <property type="component" value="Chromosome"/>
</dbReference>
<protein>
    <submittedName>
        <fullName evidence="1">Uncharacterized protein</fullName>
    </submittedName>
</protein>
<evidence type="ECO:0000313" key="2">
    <source>
        <dbReference type="Proteomes" id="UP000215086"/>
    </source>
</evidence>
<accession>A0A286RMA2</accession>
<keyword evidence="2" id="KW-1185">Reference proteome</keyword>
<proteinExistence type="predicted"/>
<dbReference type="AlphaFoldDB" id="A0A286RMA2"/>
<organism evidence="1 2">
    <name type="scientific">Thermogutta terrifontis</name>
    <dbReference type="NCBI Taxonomy" id="1331910"/>
    <lineage>
        <taxon>Bacteria</taxon>
        <taxon>Pseudomonadati</taxon>
        <taxon>Planctomycetota</taxon>
        <taxon>Planctomycetia</taxon>
        <taxon>Pirellulales</taxon>
        <taxon>Thermoguttaceae</taxon>
        <taxon>Thermogutta</taxon>
    </lineage>
</organism>